<dbReference type="SUPFAM" id="SSF46785">
    <property type="entry name" value="Winged helix' DNA-binding domain"/>
    <property type="match status" value="1"/>
</dbReference>
<dbReference type="PROSITE" id="PS50931">
    <property type="entry name" value="HTH_LYSR"/>
    <property type="match status" value="1"/>
</dbReference>
<keyword evidence="2" id="KW-0805">Transcription regulation</keyword>
<dbReference type="PANTHER" id="PTHR30537">
    <property type="entry name" value="HTH-TYPE TRANSCRIPTIONAL REGULATOR"/>
    <property type="match status" value="1"/>
</dbReference>
<evidence type="ECO:0000259" key="5">
    <source>
        <dbReference type="PROSITE" id="PS50931"/>
    </source>
</evidence>
<dbReference type="SUPFAM" id="SSF53850">
    <property type="entry name" value="Periplasmic binding protein-like II"/>
    <property type="match status" value="1"/>
</dbReference>
<keyword evidence="7" id="KW-1185">Reference proteome</keyword>
<dbReference type="Proteomes" id="UP000809349">
    <property type="component" value="Unassembled WGS sequence"/>
</dbReference>
<dbReference type="EMBL" id="JAFBIL020000001">
    <property type="protein sequence ID" value="MBZ2205882.1"/>
    <property type="molecule type" value="Genomic_DNA"/>
</dbReference>
<name>A0ABS7SI47_9BURK</name>
<sequence>MLDTSEFLQVFVRVAELGSFTKAADSLGMSKASVSVAISQLEASVGTRLLQRTTRKVQMTQDGHSFYERSKQVLADIEDLRGMFQGEAEISGRLRVDMPLGVARHIVLPKLAAFLEAHPQIKVELSSTDRRVDVVAEGFDCIVRVGKLDDSSLVARPLGNFRLVNCASPAYLARYGVPRSLDDLAAHRLVDYAPSLGAQAALFEYVDGDVVRSVEMPAAVAVNNSDAYQGACLAGLGIIQAPESGLGELLANGRLVEVLPGYRAAPMPVTLLYPNRRQLAKRARLFMLWLGEVMQPWVL</sequence>
<feature type="domain" description="HTH lysR-type" evidence="5">
    <location>
        <begin position="8"/>
        <end position="60"/>
    </location>
</feature>
<evidence type="ECO:0000313" key="7">
    <source>
        <dbReference type="Proteomes" id="UP000809349"/>
    </source>
</evidence>
<dbReference type="InterPro" id="IPR036390">
    <property type="entry name" value="WH_DNA-bd_sf"/>
</dbReference>
<dbReference type="Gene3D" id="3.40.190.290">
    <property type="match status" value="1"/>
</dbReference>
<dbReference type="CDD" id="cd08472">
    <property type="entry name" value="PBP2_CrgA_like_3"/>
    <property type="match status" value="1"/>
</dbReference>
<evidence type="ECO:0000256" key="2">
    <source>
        <dbReference type="ARBA" id="ARBA00023015"/>
    </source>
</evidence>
<dbReference type="PANTHER" id="PTHR30537:SF72">
    <property type="entry name" value="LYSR FAMILY TRANSCRIPTIONAL REGULATOR"/>
    <property type="match status" value="1"/>
</dbReference>
<organism evidence="6 7">
    <name type="scientific">Massilia soli</name>
    <dbReference type="NCBI Taxonomy" id="2792854"/>
    <lineage>
        <taxon>Bacteria</taxon>
        <taxon>Pseudomonadati</taxon>
        <taxon>Pseudomonadota</taxon>
        <taxon>Betaproteobacteria</taxon>
        <taxon>Burkholderiales</taxon>
        <taxon>Oxalobacteraceae</taxon>
        <taxon>Telluria group</taxon>
        <taxon>Massilia</taxon>
    </lineage>
</organism>
<protein>
    <submittedName>
        <fullName evidence="6">LysR family transcriptional regulator</fullName>
    </submittedName>
</protein>
<reference evidence="6 7" key="2">
    <citation type="submission" date="2021-08" db="EMBL/GenBank/DDBJ databases">
        <title>Massilia sp. R798.</title>
        <authorList>
            <person name="Baek J.H."/>
            <person name="Jung H.S."/>
            <person name="Kim K.R."/>
            <person name="Jeon C.O."/>
        </authorList>
    </citation>
    <scope>NUCLEOTIDE SEQUENCE [LARGE SCALE GENOMIC DNA]</scope>
    <source>
        <strain evidence="6 7">R798</strain>
    </source>
</reference>
<evidence type="ECO:0000256" key="4">
    <source>
        <dbReference type="ARBA" id="ARBA00023163"/>
    </source>
</evidence>
<evidence type="ECO:0000256" key="1">
    <source>
        <dbReference type="ARBA" id="ARBA00009437"/>
    </source>
</evidence>
<dbReference type="InterPro" id="IPR058163">
    <property type="entry name" value="LysR-type_TF_proteobact-type"/>
</dbReference>
<dbReference type="InterPro" id="IPR036388">
    <property type="entry name" value="WH-like_DNA-bd_sf"/>
</dbReference>
<evidence type="ECO:0000313" key="6">
    <source>
        <dbReference type="EMBL" id="MBZ2205882.1"/>
    </source>
</evidence>
<dbReference type="Pfam" id="PF00126">
    <property type="entry name" value="HTH_1"/>
    <property type="match status" value="1"/>
</dbReference>
<accession>A0ABS7SI47</accession>
<dbReference type="Gene3D" id="1.10.10.10">
    <property type="entry name" value="Winged helix-like DNA-binding domain superfamily/Winged helix DNA-binding domain"/>
    <property type="match status" value="1"/>
</dbReference>
<gene>
    <name evidence="6" type="ORF">I4X03_001245</name>
</gene>
<evidence type="ECO:0000256" key="3">
    <source>
        <dbReference type="ARBA" id="ARBA00023125"/>
    </source>
</evidence>
<comment type="similarity">
    <text evidence="1">Belongs to the LysR transcriptional regulatory family.</text>
</comment>
<dbReference type="InterPro" id="IPR005119">
    <property type="entry name" value="LysR_subst-bd"/>
</dbReference>
<keyword evidence="4" id="KW-0804">Transcription</keyword>
<keyword evidence="3" id="KW-0238">DNA-binding</keyword>
<dbReference type="RefSeq" id="WP_223464539.1">
    <property type="nucleotide sequence ID" value="NZ_JAFBIL020000001.1"/>
</dbReference>
<dbReference type="Pfam" id="PF03466">
    <property type="entry name" value="LysR_substrate"/>
    <property type="match status" value="1"/>
</dbReference>
<proteinExistence type="inferred from homology"/>
<dbReference type="InterPro" id="IPR000847">
    <property type="entry name" value="LysR_HTH_N"/>
</dbReference>
<reference evidence="6 7" key="1">
    <citation type="submission" date="2021-01" db="EMBL/GenBank/DDBJ databases">
        <authorList>
            <person name="Ruan W."/>
            <person name="Khan S.A."/>
            <person name="Jeon C.O."/>
        </authorList>
    </citation>
    <scope>NUCLEOTIDE SEQUENCE [LARGE SCALE GENOMIC DNA]</scope>
    <source>
        <strain evidence="6 7">R798</strain>
    </source>
</reference>
<comment type="caution">
    <text evidence="6">The sequence shown here is derived from an EMBL/GenBank/DDBJ whole genome shotgun (WGS) entry which is preliminary data.</text>
</comment>